<dbReference type="OrthoDB" id="10059103at2759"/>
<reference evidence="2 3" key="1">
    <citation type="journal article" date="2016" name="Nat. Commun.">
        <title>Extremotolerant tardigrade genome and improved radiotolerance of human cultured cells by tardigrade-unique protein.</title>
        <authorList>
            <person name="Hashimoto T."/>
            <person name="Horikawa D.D."/>
            <person name="Saito Y."/>
            <person name="Kuwahara H."/>
            <person name="Kozuka-Hata H."/>
            <person name="Shin-I T."/>
            <person name="Minakuchi Y."/>
            <person name="Ohishi K."/>
            <person name="Motoyama A."/>
            <person name="Aizu T."/>
            <person name="Enomoto A."/>
            <person name="Kondo K."/>
            <person name="Tanaka S."/>
            <person name="Hara Y."/>
            <person name="Koshikawa S."/>
            <person name="Sagara H."/>
            <person name="Miura T."/>
            <person name="Yokobori S."/>
            <person name="Miyagawa K."/>
            <person name="Suzuki Y."/>
            <person name="Kubo T."/>
            <person name="Oyama M."/>
            <person name="Kohara Y."/>
            <person name="Fujiyama A."/>
            <person name="Arakawa K."/>
            <person name="Katayama T."/>
            <person name="Toyoda A."/>
            <person name="Kunieda T."/>
        </authorList>
    </citation>
    <scope>NUCLEOTIDE SEQUENCE [LARGE SCALE GENOMIC DNA]</scope>
    <source>
        <strain evidence="2 3">YOKOZUNA-1</strain>
    </source>
</reference>
<keyword evidence="1" id="KW-0472">Membrane</keyword>
<keyword evidence="1" id="KW-1133">Transmembrane helix</keyword>
<sequence length="352" mass="40103">MVRSQELEAVERLCASLLKDGSFNLKETSAAALDDVKEYLRRRRTGRMLLRAAKFLSLTGIFFAVAWLAIPPTFFEAIFRIGLIKMLPYWDWTYLRDVPCLIKSRSAALELADASQSNGSTSDTIPWHMRCSICEDLTAVIERKGGELTAFQVGEDFLVEELPLVIRRAFLVDEHSAVGKLDRILRLHLEDETMEPCRFRTNLKTKKAFQFDSFVRKVTRPDLQLSWFAFWEFCQHHHVKEARSIIPRPAELPLMLEVADSVWFFAAANHSAVTYKQVDFSPTAPVFWFTQMLGTSKVRLEPKDSCTEYCHLLETELGPGDGLLMTTELFHLSWLPGGDCQTEVLALAAGFK</sequence>
<keyword evidence="1" id="KW-0812">Transmembrane</keyword>
<evidence type="ECO:0000313" key="2">
    <source>
        <dbReference type="EMBL" id="GAU90860.1"/>
    </source>
</evidence>
<evidence type="ECO:0000313" key="3">
    <source>
        <dbReference type="Proteomes" id="UP000186922"/>
    </source>
</evidence>
<name>A0A1D1UQQ3_RAMVA</name>
<dbReference type="Proteomes" id="UP000186922">
    <property type="component" value="Unassembled WGS sequence"/>
</dbReference>
<comment type="caution">
    <text evidence="2">The sequence shown here is derived from an EMBL/GenBank/DDBJ whole genome shotgun (WGS) entry which is preliminary data.</text>
</comment>
<evidence type="ECO:0000256" key="1">
    <source>
        <dbReference type="SAM" id="Phobius"/>
    </source>
</evidence>
<dbReference type="STRING" id="947166.A0A1D1UQQ3"/>
<accession>A0A1D1UQQ3</accession>
<keyword evidence="3" id="KW-1185">Reference proteome</keyword>
<organism evidence="2 3">
    <name type="scientific">Ramazzottius varieornatus</name>
    <name type="common">Water bear</name>
    <name type="synonym">Tardigrade</name>
    <dbReference type="NCBI Taxonomy" id="947166"/>
    <lineage>
        <taxon>Eukaryota</taxon>
        <taxon>Metazoa</taxon>
        <taxon>Ecdysozoa</taxon>
        <taxon>Tardigrada</taxon>
        <taxon>Eutardigrada</taxon>
        <taxon>Parachela</taxon>
        <taxon>Hypsibioidea</taxon>
        <taxon>Ramazzottiidae</taxon>
        <taxon>Ramazzottius</taxon>
    </lineage>
</organism>
<proteinExistence type="predicted"/>
<feature type="transmembrane region" description="Helical" evidence="1">
    <location>
        <begin position="49"/>
        <end position="70"/>
    </location>
</feature>
<dbReference type="AlphaFoldDB" id="A0A1D1UQQ3"/>
<protein>
    <submittedName>
        <fullName evidence="2">Uncharacterized protein</fullName>
    </submittedName>
</protein>
<dbReference type="EMBL" id="BDGG01000001">
    <property type="protein sequence ID" value="GAU90860.1"/>
    <property type="molecule type" value="Genomic_DNA"/>
</dbReference>
<gene>
    <name evidence="2" type="primary">RvY_03220-1</name>
    <name evidence="2" type="synonym">RvY_03220.1</name>
    <name evidence="2" type="ORF">RvY_03220</name>
</gene>